<keyword evidence="2" id="KW-0012">Acyltransferase</keyword>
<protein>
    <recommendedName>
        <fullName evidence="3">N-acetyltransferase domain-containing protein</fullName>
    </recommendedName>
</protein>
<dbReference type="InterPro" id="IPR016181">
    <property type="entry name" value="Acyl_CoA_acyltransferase"/>
</dbReference>
<organism evidence="4 5">
    <name type="scientific">Diploscapter pachys</name>
    <dbReference type="NCBI Taxonomy" id="2018661"/>
    <lineage>
        <taxon>Eukaryota</taxon>
        <taxon>Metazoa</taxon>
        <taxon>Ecdysozoa</taxon>
        <taxon>Nematoda</taxon>
        <taxon>Chromadorea</taxon>
        <taxon>Rhabditida</taxon>
        <taxon>Rhabditina</taxon>
        <taxon>Rhabditomorpha</taxon>
        <taxon>Rhabditoidea</taxon>
        <taxon>Rhabditidae</taxon>
        <taxon>Diploscapter</taxon>
    </lineage>
</organism>
<reference evidence="4 5" key="1">
    <citation type="journal article" date="2017" name="Curr. Biol.">
        <title>Genome architecture and evolution of a unichromosomal asexual nematode.</title>
        <authorList>
            <person name="Fradin H."/>
            <person name="Zegar C."/>
            <person name="Gutwein M."/>
            <person name="Lucas J."/>
            <person name="Kovtun M."/>
            <person name="Corcoran D."/>
            <person name="Baugh L.R."/>
            <person name="Kiontke K."/>
            <person name="Gunsalus K."/>
            <person name="Fitch D.H."/>
            <person name="Piano F."/>
        </authorList>
    </citation>
    <scope>NUCLEOTIDE SEQUENCE [LARGE SCALE GENOMIC DNA]</scope>
    <source>
        <strain evidence="4">PF1309</strain>
    </source>
</reference>
<dbReference type="Pfam" id="PF13508">
    <property type="entry name" value="Acetyltransf_7"/>
    <property type="match status" value="1"/>
</dbReference>
<keyword evidence="5" id="KW-1185">Reference proteome</keyword>
<keyword evidence="1" id="KW-0808">Transferase</keyword>
<evidence type="ECO:0000256" key="1">
    <source>
        <dbReference type="ARBA" id="ARBA00022679"/>
    </source>
</evidence>
<sequence>MIRLADISDEPDIRNCAEQAYVRYVPVIGRKPAPMVADYVAQIAAGVVYVATDGQTGFQGFIVFYDMDGYFLLENVAVLPSAAGCGIGKKLISFCENAARQRGVSAVRLYTNAKMADNLSIYSRLGYVKVAERTEDGFNRVYFEKDLTNRMRPPQAGPDDAFG</sequence>
<name>A0A2A2KD17_9BILA</name>
<evidence type="ECO:0000259" key="3">
    <source>
        <dbReference type="PROSITE" id="PS51186"/>
    </source>
</evidence>
<evidence type="ECO:0000313" key="5">
    <source>
        <dbReference type="Proteomes" id="UP000218231"/>
    </source>
</evidence>
<dbReference type="PROSITE" id="PS51186">
    <property type="entry name" value="GNAT"/>
    <property type="match status" value="1"/>
</dbReference>
<gene>
    <name evidence="4" type="ORF">WR25_23682</name>
</gene>
<evidence type="ECO:0000313" key="4">
    <source>
        <dbReference type="EMBL" id="PAV71817.1"/>
    </source>
</evidence>
<comment type="caution">
    <text evidence="4">The sequence shown here is derived from an EMBL/GenBank/DDBJ whole genome shotgun (WGS) entry which is preliminary data.</text>
</comment>
<dbReference type="SUPFAM" id="SSF55729">
    <property type="entry name" value="Acyl-CoA N-acyltransferases (Nat)"/>
    <property type="match status" value="1"/>
</dbReference>
<dbReference type="Proteomes" id="UP000218231">
    <property type="component" value="Unassembled WGS sequence"/>
</dbReference>
<accession>A0A2A2KD17</accession>
<evidence type="ECO:0000256" key="2">
    <source>
        <dbReference type="ARBA" id="ARBA00023315"/>
    </source>
</evidence>
<dbReference type="CDD" id="cd04301">
    <property type="entry name" value="NAT_SF"/>
    <property type="match status" value="1"/>
</dbReference>
<dbReference type="GO" id="GO:0016747">
    <property type="term" value="F:acyltransferase activity, transferring groups other than amino-acyl groups"/>
    <property type="evidence" value="ECO:0007669"/>
    <property type="project" value="InterPro"/>
</dbReference>
<dbReference type="PANTHER" id="PTHR43877">
    <property type="entry name" value="AMINOALKYLPHOSPHONATE N-ACETYLTRANSFERASE-RELATED-RELATED"/>
    <property type="match status" value="1"/>
</dbReference>
<proteinExistence type="predicted"/>
<feature type="domain" description="N-acetyltransferase" evidence="3">
    <location>
        <begin position="1"/>
        <end position="148"/>
    </location>
</feature>
<dbReference type="PANTHER" id="PTHR43877:SF2">
    <property type="entry name" value="AMINOALKYLPHOSPHONATE N-ACETYLTRANSFERASE-RELATED"/>
    <property type="match status" value="1"/>
</dbReference>
<dbReference type="EMBL" id="LIAE01008915">
    <property type="protein sequence ID" value="PAV71817.1"/>
    <property type="molecule type" value="Genomic_DNA"/>
</dbReference>
<dbReference type="OrthoDB" id="41532at2759"/>
<dbReference type="InterPro" id="IPR000182">
    <property type="entry name" value="GNAT_dom"/>
</dbReference>
<dbReference type="AlphaFoldDB" id="A0A2A2KD17"/>
<dbReference type="Gene3D" id="3.40.630.30">
    <property type="match status" value="1"/>
</dbReference>
<dbReference type="InterPro" id="IPR050832">
    <property type="entry name" value="Bact_Acetyltransf"/>
</dbReference>